<feature type="transmembrane region" description="Helical" evidence="5">
    <location>
        <begin position="25"/>
        <end position="44"/>
    </location>
</feature>
<feature type="transmembrane region" description="Helical" evidence="5">
    <location>
        <begin position="80"/>
        <end position="102"/>
    </location>
</feature>
<name>A0A4Q7S8U3_9BURK</name>
<evidence type="ECO:0000313" key="8">
    <source>
        <dbReference type="Proteomes" id="UP000291078"/>
    </source>
</evidence>
<evidence type="ECO:0000256" key="2">
    <source>
        <dbReference type="ARBA" id="ARBA00022692"/>
    </source>
</evidence>
<dbReference type="OrthoDB" id="8702870at2"/>
<dbReference type="GO" id="GO:0016020">
    <property type="term" value="C:membrane"/>
    <property type="evidence" value="ECO:0007669"/>
    <property type="project" value="UniProtKB-SubCell"/>
</dbReference>
<evidence type="ECO:0000313" key="7">
    <source>
        <dbReference type="EMBL" id="RZT42835.1"/>
    </source>
</evidence>
<keyword evidence="8" id="KW-1185">Reference proteome</keyword>
<feature type="domain" description="TM2" evidence="6">
    <location>
        <begin position="21"/>
        <end position="70"/>
    </location>
</feature>
<evidence type="ECO:0000256" key="3">
    <source>
        <dbReference type="ARBA" id="ARBA00022989"/>
    </source>
</evidence>
<comment type="subcellular location">
    <subcellularLocation>
        <location evidence="1">Membrane</location>
        <topology evidence="1">Multi-pass membrane protein</topology>
    </subcellularLocation>
</comment>
<feature type="transmembrane region" description="Helical" evidence="5">
    <location>
        <begin position="123"/>
        <end position="146"/>
    </location>
</feature>
<protein>
    <submittedName>
        <fullName evidence="7">TM2 domain-containing membrane protein YozV</fullName>
    </submittedName>
</protein>
<organism evidence="7 8">
    <name type="scientific">Cupriavidus agavae</name>
    <dbReference type="NCBI Taxonomy" id="1001822"/>
    <lineage>
        <taxon>Bacteria</taxon>
        <taxon>Pseudomonadati</taxon>
        <taxon>Pseudomonadota</taxon>
        <taxon>Betaproteobacteria</taxon>
        <taxon>Burkholderiales</taxon>
        <taxon>Burkholderiaceae</taxon>
        <taxon>Cupriavidus</taxon>
    </lineage>
</organism>
<keyword evidence="4 5" id="KW-0472">Membrane</keyword>
<feature type="transmembrane region" description="Helical" evidence="5">
    <location>
        <begin position="51"/>
        <end position="74"/>
    </location>
</feature>
<gene>
    <name evidence="7" type="ORF">EV147_1879</name>
</gene>
<dbReference type="RefSeq" id="WP_130390795.1">
    <property type="nucleotide sequence ID" value="NZ_SGXM01000001.1"/>
</dbReference>
<accession>A0A4Q7S8U3</accession>
<evidence type="ECO:0000259" key="6">
    <source>
        <dbReference type="Pfam" id="PF05154"/>
    </source>
</evidence>
<evidence type="ECO:0000256" key="5">
    <source>
        <dbReference type="SAM" id="Phobius"/>
    </source>
</evidence>
<dbReference type="InterPro" id="IPR007829">
    <property type="entry name" value="TM2"/>
</dbReference>
<comment type="caution">
    <text evidence="7">The sequence shown here is derived from an EMBL/GenBank/DDBJ whole genome shotgun (WGS) entry which is preliminary data.</text>
</comment>
<keyword evidence="3 5" id="KW-1133">Transmembrane helix</keyword>
<dbReference type="Pfam" id="PF05154">
    <property type="entry name" value="TM2"/>
    <property type="match status" value="1"/>
</dbReference>
<dbReference type="EMBL" id="SGXM01000001">
    <property type="protein sequence ID" value="RZT42835.1"/>
    <property type="molecule type" value="Genomic_DNA"/>
</dbReference>
<reference evidence="7 8" key="1">
    <citation type="journal article" date="2015" name="Stand. Genomic Sci.">
        <title>Genomic Encyclopedia of Bacterial and Archaeal Type Strains, Phase III: the genomes of soil and plant-associated and newly described type strains.</title>
        <authorList>
            <person name="Whitman W.B."/>
            <person name="Woyke T."/>
            <person name="Klenk H.P."/>
            <person name="Zhou Y."/>
            <person name="Lilburn T.G."/>
            <person name="Beck B.J."/>
            <person name="De Vos P."/>
            <person name="Vandamme P."/>
            <person name="Eisen J.A."/>
            <person name="Garrity G."/>
            <person name="Hugenholtz P."/>
            <person name="Kyrpides N.C."/>
        </authorList>
    </citation>
    <scope>NUCLEOTIDE SEQUENCE [LARGE SCALE GENOMIC DNA]</scope>
    <source>
        <strain evidence="7 8">ASC-9842</strain>
    </source>
</reference>
<proteinExistence type="predicted"/>
<dbReference type="Proteomes" id="UP000291078">
    <property type="component" value="Unassembled WGS sequence"/>
</dbReference>
<keyword evidence="2 5" id="KW-0812">Transmembrane</keyword>
<evidence type="ECO:0000256" key="1">
    <source>
        <dbReference type="ARBA" id="ARBA00004141"/>
    </source>
</evidence>
<sequence length="165" mass="17286">MTAASQAPLLAPSPPAGPIRRKSKLVTVALAFLLGSVGAHRFYLHGFGDRFGWAHLAAILAGAVGVASMVLGVGNAALNWTFAVAGGISVVAAFLTAIVFGLRPDDRWDARYNTHGRPTRSGWPVIILVILSLMIGTGLLMAGLAISFQTFFESQVEAAKALSQE</sequence>
<dbReference type="AlphaFoldDB" id="A0A4Q7S8U3"/>
<evidence type="ECO:0000256" key="4">
    <source>
        <dbReference type="ARBA" id="ARBA00023136"/>
    </source>
</evidence>